<accession>A0AA38FSE4</accession>
<feature type="non-terminal residue" evidence="2">
    <location>
        <position position="1"/>
    </location>
</feature>
<name>A0AA38FSE4_TAXCH</name>
<feature type="region of interest" description="Disordered" evidence="1">
    <location>
        <begin position="26"/>
        <end position="45"/>
    </location>
</feature>
<dbReference type="Proteomes" id="UP000824469">
    <property type="component" value="Unassembled WGS sequence"/>
</dbReference>
<comment type="caution">
    <text evidence="2">The sequence shown here is derived from an EMBL/GenBank/DDBJ whole genome shotgun (WGS) entry which is preliminary data.</text>
</comment>
<proteinExistence type="predicted"/>
<gene>
    <name evidence="2" type="ORF">KI387_037355</name>
</gene>
<organism evidence="2 3">
    <name type="scientific">Taxus chinensis</name>
    <name type="common">Chinese yew</name>
    <name type="synonym">Taxus wallichiana var. chinensis</name>
    <dbReference type="NCBI Taxonomy" id="29808"/>
    <lineage>
        <taxon>Eukaryota</taxon>
        <taxon>Viridiplantae</taxon>
        <taxon>Streptophyta</taxon>
        <taxon>Embryophyta</taxon>
        <taxon>Tracheophyta</taxon>
        <taxon>Spermatophyta</taxon>
        <taxon>Pinopsida</taxon>
        <taxon>Pinidae</taxon>
        <taxon>Conifers II</taxon>
        <taxon>Cupressales</taxon>
        <taxon>Taxaceae</taxon>
        <taxon>Taxus</taxon>
    </lineage>
</organism>
<dbReference type="AlphaFoldDB" id="A0AA38FSE4"/>
<evidence type="ECO:0000313" key="2">
    <source>
        <dbReference type="EMBL" id="KAH9309444.1"/>
    </source>
</evidence>
<evidence type="ECO:0000313" key="3">
    <source>
        <dbReference type="Proteomes" id="UP000824469"/>
    </source>
</evidence>
<evidence type="ECO:0000256" key="1">
    <source>
        <dbReference type="SAM" id="MobiDB-lite"/>
    </source>
</evidence>
<sequence length="202" mass="22150">DPGIALPTDLQETYKLVQNSIPVTLKDASHSEEKNEINNTSSRPQGNFLLGLNKIHQTTTLAKDGHKVALDRNYSAAQSKTHRGPQKSLLSGVAKTKETKIQVGNDPLWESSKLIDSGKKSASVMIPWKHSQNPPTLQVFRPQLANGKPKSVLKQTSERLSSSKPTISVSANISLSKKIFPLTEQKITTLSPLAPLKRKPME</sequence>
<keyword evidence="3" id="KW-1185">Reference proteome</keyword>
<protein>
    <submittedName>
        <fullName evidence="2">Uncharacterized protein</fullName>
    </submittedName>
</protein>
<feature type="non-terminal residue" evidence="2">
    <location>
        <position position="202"/>
    </location>
</feature>
<feature type="region of interest" description="Disordered" evidence="1">
    <location>
        <begin position="145"/>
        <end position="166"/>
    </location>
</feature>
<dbReference type="EMBL" id="JAHRHJ020000007">
    <property type="protein sequence ID" value="KAH9309444.1"/>
    <property type="molecule type" value="Genomic_DNA"/>
</dbReference>
<feature type="compositionally biased region" description="Basic and acidic residues" evidence="1">
    <location>
        <begin position="27"/>
        <end position="36"/>
    </location>
</feature>
<feature type="compositionally biased region" description="Polar residues" evidence="1">
    <location>
        <begin position="153"/>
        <end position="166"/>
    </location>
</feature>
<reference evidence="2 3" key="1">
    <citation type="journal article" date="2021" name="Nat. Plants">
        <title>The Taxus genome provides insights into paclitaxel biosynthesis.</title>
        <authorList>
            <person name="Xiong X."/>
            <person name="Gou J."/>
            <person name="Liao Q."/>
            <person name="Li Y."/>
            <person name="Zhou Q."/>
            <person name="Bi G."/>
            <person name="Li C."/>
            <person name="Du R."/>
            <person name="Wang X."/>
            <person name="Sun T."/>
            <person name="Guo L."/>
            <person name="Liang H."/>
            <person name="Lu P."/>
            <person name="Wu Y."/>
            <person name="Zhang Z."/>
            <person name="Ro D.K."/>
            <person name="Shang Y."/>
            <person name="Huang S."/>
            <person name="Yan J."/>
        </authorList>
    </citation>
    <scope>NUCLEOTIDE SEQUENCE [LARGE SCALE GENOMIC DNA]</scope>
    <source>
        <strain evidence="2">Ta-2019</strain>
    </source>
</reference>